<proteinExistence type="predicted"/>
<accession>A0A1H2ZD72</accession>
<dbReference type="PANTHER" id="PTHR15887">
    <property type="entry name" value="TRANSMEMBRANE PROTEIN 69"/>
    <property type="match status" value="1"/>
</dbReference>
<evidence type="ECO:0000313" key="3">
    <source>
        <dbReference type="Proteomes" id="UP000199118"/>
    </source>
</evidence>
<keyword evidence="3" id="KW-1185">Reference proteome</keyword>
<dbReference type="STRING" id="356660.SAMN05444336_103457"/>
<feature type="transmembrane region" description="Helical" evidence="1">
    <location>
        <begin position="81"/>
        <end position="99"/>
    </location>
</feature>
<keyword evidence="1" id="KW-1133">Transmembrane helix</keyword>
<dbReference type="Pfam" id="PF11911">
    <property type="entry name" value="DUF3429"/>
    <property type="match status" value="1"/>
</dbReference>
<organism evidence="2 3">
    <name type="scientific">Albimonas donghaensis</name>
    <dbReference type="NCBI Taxonomy" id="356660"/>
    <lineage>
        <taxon>Bacteria</taxon>
        <taxon>Pseudomonadati</taxon>
        <taxon>Pseudomonadota</taxon>
        <taxon>Alphaproteobacteria</taxon>
        <taxon>Rhodobacterales</taxon>
        <taxon>Paracoccaceae</taxon>
        <taxon>Albimonas</taxon>
    </lineage>
</organism>
<dbReference type="InterPro" id="IPR021836">
    <property type="entry name" value="DUF3429"/>
</dbReference>
<feature type="transmembrane region" description="Helical" evidence="1">
    <location>
        <begin position="105"/>
        <end position="122"/>
    </location>
</feature>
<keyword evidence="1" id="KW-0472">Membrane</keyword>
<feature type="transmembrane region" description="Helical" evidence="1">
    <location>
        <begin position="51"/>
        <end position="69"/>
    </location>
</feature>
<dbReference type="AlphaFoldDB" id="A0A1H2ZD72"/>
<evidence type="ECO:0000313" key="2">
    <source>
        <dbReference type="EMBL" id="SDX15275.1"/>
    </source>
</evidence>
<dbReference type="RefSeq" id="WP_092681903.1">
    <property type="nucleotide sequence ID" value="NZ_FNMZ01000003.1"/>
</dbReference>
<sequence length="153" mass="15345">MPTSRPARFGLSAAPRPAVALGFAGLIPFVGLALLAHMAPVDVALRAQYSLSVYGAVILGFMGGCRWGFAASGMGEGAGWWPLSVSVAPALLAAAALVIGDVEALWILALGLVALFAADISLTRAGGAPAWWPALRLPLTVVAAASLVAGALA</sequence>
<feature type="transmembrane region" description="Helical" evidence="1">
    <location>
        <begin position="134"/>
        <end position="152"/>
    </location>
</feature>
<dbReference type="Proteomes" id="UP000199118">
    <property type="component" value="Unassembled WGS sequence"/>
</dbReference>
<feature type="transmembrane region" description="Helical" evidence="1">
    <location>
        <begin position="20"/>
        <end position="39"/>
    </location>
</feature>
<evidence type="ECO:0000256" key="1">
    <source>
        <dbReference type="SAM" id="Phobius"/>
    </source>
</evidence>
<dbReference type="EMBL" id="FNMZ01000003">
    <property type="protein sequence ID" value="SDX15275.1"/>
    <property type="molecule type" value="Genomic_DNA"/>
</dbReference>
<reference evidence="2 3" key="1">
    <citation type="submission" date="2016-10" db="EMBL/GenBank/DDBJ databases">
        <authorList>
            <person name="de Groot N.N."/>
        </authorList>
    </citation>
    <scope>NUCLEOTIDE SEQUENCE [LARGE SCALE GENOMIC DNA]</scope>
    <source>
        <strain evidence="2 3">DSM 17890</strain>
    </source>
</reference>
<protein>
    <recommendedName>
        <fullName evidence="4">DUF3429 domain-containing protein</fullName>
    </recommendedName>
</protein>
<evidence type="ECO:0008006" key="4">
    <source>
        <dbReference type="Google" id="ProtNLM"/>
    </source>
</evidence>
<dbReference type="OrthoDB" id="5297436at2"/>
<dbReference type="PANTHER" id="PTHR15887:SF1">
    <property type="entry name" value="TRANSMEMBRANE PROTEIN 69"/>
    <property type="match status" value="1"/>
</dbReference>
<keyword evidence="1" id="KW-0812">Transmembrane</keyword>
<name>A0A1H2ZD72_9RHOB</name>
<gene>
    <name evidence="2" type="ORF">SAMN05444336_103457</name>
</gene>